<evidence type="ECO:0000313" key="3">
    <source>
        <dbReference type="EMBL" id="HIY95084.1"/>
    </source>
</evidence>
<proteinExistence type="predicted"/>
<name>A0A9D2CPI9_9MICC</name>
<reference evidence="3" key="2">
    <citation type="submission" date="2021-04" db="EMBL/GenBank/DDBJ databases">
        <authorList>
            <person name="Gilroy R."/>
        </authorList>
    </citation>
    <scope>NUCLEOTIDE SEQUENCE</scope>
    <source>
        <strain evidence="3">ChiHjej12B11-9195</strain>
    </source>
</reference>
<dbReference type="AlphaFoldDB" id="A0A9D2CPI9"/>
<dbReference type="Pfam" id="PF13400">
    <property type="entry name" value="Tad"/>
    <property type="match status" value="1"/>
</dbReference>
<dbReference type="InterPro" id="IPR028087">
    <property type="entry name" value="Tad_N"/>
</dbReference>
<dbReference type="Proteomes" id="UP000824134">
    <property type="component" value="Unassembled WGS sequence"/>
</dbReference>
<accession>A0A9D2CPI9</accession>
<evidence type="ECO:0000256" key="1">
    <source>
        <dbReference type="SAM" id="Phobius"/>
    </source>
</evidence>
<keyword evidence="1" id="KW-0812">Transmembrane</keyword>
<feature type="transmembrane region" description="Helical" evidence="1">
    <location>
        <begin position="12"/>
        <end position="37"/>
    </location>
</feature>
<dbReference type="InterPro" id="IPR021202">
    <property type="entry name" value="Rv3654c-like"/>
</dbReference>
<comment type="caution">
    <text evidence="3">The sequence shown here is derived from an EMBL/GenBank/DDBJ whole genome shotgun (WGS) entry which is preliminary data.</text>
</comment>
<gene>
    <name evidence="3" type="ORF">H9821_05405</name>
</gene>
<dbReference type="EMBL" id="DXCN01000040">
    <property type="protein sequence ID" value="HIY95084.1"/>
    <property type="molecule type" value="Genomic_DNA"/>
</dbReference>
<keyword evidence="1" id="KW-0472">Membrane</keyword>
<reference evidence="3" key="1">
    <citation type="journal article" date="2021" name="PeerJ">
        <title>Extensive microbial diversity within the chicken gut microbiome revealed by metagenomics and culture.</title>
        <authorList>
            <person name="Gilroy R."/>
            <person name="Ravi A."/>
            <person name="Getino M."/>
            <person name="Pursley I."/>
            <person name="Horton D.L."/>
            <person name="Alikhan N.F."/>
            <person name="Baker D."/>
            <person name="Gharbi K."/>
            <person name="Hall N."/>
            <person name="Watson M."/>
            <person name="Adriaenssens E.M."/>
            <person name="Foster-Nyarko E."/>
            <person name="Jarju S."/>
            <person name="Secka A."/>
            <person name="Antonio M."/>
            <person name="Oren A."/>
            <person name="Chaudhuri R.R."/>
            <person name="La Ragione R."/>
            <person name="Hildebrand F."/>
            <person name="Pallen M.J."/>
        </authorList>
    </citation>
    <scope>NUCLEOTIDE SEQUENCE</scope>
    <source>
        <strain evidence="3">ChiHjej12B11-9195</strain>
    </source>
</reference>
<organism evidence="3 4">
    <name type="scientific">Candidatus Rothia avicola</name>
    <dbReference type="NCBI Taxonomy" id="2840478"/>
    <lineage>
        <taxon>Bacteria</taxon>
        <taxon>Bacillati</taxon>
        <taxon>Actinomycetota</taxon>
        <taxon>Actinomycetes</taxon>
        <taxon>Micrococcales</taxon>
        <taxon>Micrococcaceae</taxon>
        <taxon>Rothia</taxon>
    </lineage>
</organism>
<evidence type="ECO:0000259" key="2">
    <source>
        <dbReference type="Pfam" id="PF13400"/>
    </source>
</evidence>
<keyword evidence="1" id="KW-1133">Transmembrane helix</keyword>
<protein>
    <submittedName>
        <fullName evidence="3">Flp pilus-assembly TadE/G-like family protein</fullName>
    </submittedName>
</protein>
<sequence length="124" mass="12024">MNRDVERERGSSTVATVGLVCALLILGATCAGLIGVITAQHRAAAAADLAALAAADAARGLAPGEPCAIAERVAQSNGAQLGGCGQPAGLGGTVDVRTLVDITGPFAFLGSAEGLSRAGPPDSS</sequence>
<evidence type="ECO:0000313" key="4">
    <source>
        <dbReference type="Proteomes" id="UP000824134"/>
    </source>
</evidence>
<feature type="domain" description="Putative Flp pilus-assembly TadG-like N-terminal" evidence="2">
    <location>
        <begin position="10"/>
        <end position="57"/>
    </location>
</feature>
<dbReference type="NCBIfam" id="TIGR03816">
    <property type="entry name" value="tadE_like_DECH"/>
    <property type="match status" value="1"/>
</dbReference>